<keyword evidence="7" id="KW-1185">Reference proteome</keyword>
<dbReference type="Gene3D" id="3.40.50.150">
    <property type="entry name" value="Vaccinia Virus protein VP39"/>
    <property type="match status" value="1"/>
</dbReference>
<keyword evidence="2" id="KW-0808">Transferase</keyword>
<dbReference type="InterPro" id="IPR036390">
    <property type="entry name" value="WH_DNA-bd_sf"/>
</dbReference>
<organism evidence="6 7">
    <name type="scientific">Staphylotrichum longicolle</name>
    <dbReference type="NCBI Taxonomy" id="669026"/>
    <lineage>
        <taxon>Eukaryota</taxon>
        <taxon>Fungi</taxon>
        <taxon>Dikarya</taxon>
        <taxon>Ascomycota</taxon>
        <taxon>Pezizomycotina</taxon>
        <taxon>Sordariomycetes</taxon>
        <taxon>Sordariomycetidae</taxon>
        <taxon>Sordariales</taxon>
        <taxon>Chaetomiaceae</taxon>
        <taxon>Staphylotrichum</taxon>
    </lineage>
</organism>
<dbReference type="PANTHER" id="PTHR43712">
    <property type="entry name" value="PUTATIVE (AFU_ORTHOLOGUE AFUA_4G14580)-RELATED"/>
    <property type="match status" value="1"/>
</dbReference>
<dbReference type="Proteomes" id="UP001197093">
    <property type="component" value="Unassembled WGS sequence"/>
</dbReference>
<evidence type="ECO:0000259" key="5">
    <source>
        <dbReference type="Pfam" id="PF08100"/>
    </source>
</evidence>
<dbReference type="GO" id="GO:0046983">
    <property type="term" value="F:protein dimerization activity"/>
    <property type="evidence" value="ECO:0007669"/>
    <property type="project" value="InterPro"/>
</dbReference>
<evidence type="ECO:0000256" key="3">
    <source>
        <dbReference type="ARBA" id="ARBA00022691"/>
    </source>
</evidence>
<dbReference type="InterPro" id="IPR016461">
    <property type="entry name" value="COMT-like"/>
</dbReference>
<dbReference type="SUPFAM" id="SSF53335">
    <property type="entry name" value="S-adenosyl-L-methionine-dependent methyltransferases"/>
    <property type="match status" value="1"/>
</dbReference>
<evidence type="ECO:0000313" key="7">
    <source>
        <dbReference type="Proteomes" id="UP001197093"/>
    </source>
</evidence>
<gene>
    <name evidence="6" type="ORF">NEMBOFW57_010718</name>
</gene>
<evidence type="ECO:0000256" key="1">
    <source>
        <dbReference type="ARBA" id="ARBA00022603"/>
    </source>
</evidence>
<dbReference type="InterPro" id="IPR036388">
    <property type="entry name" value="WH-like_DNA-bd_sf"/>
</dbReference>
<dbReference type="Gene3D" id="1.10.10.10">
    <property type="entry name" value="Winged helix-like DNA-binding domain superfamily/Winged helix DNA-binding domain"/>
    <property type="match status" value="1"/>
</dbReference>
<evidence type="ECO:0000256" key="2">
    <source>
        <dbReference type="ARBA" id="ARBA00022679"/>
    </source>
</evidence>
<keyword evidence="3" id="KW-0949">S-adenosyl-L-methionine</keyword>
<dbReference type="SUPFAM" id="SSF46785">
    <property type="entry name" value="Winged helix' DNA-binding domain"/>
    <property type="match status" value="1"/>
</dbReference>
<proteinExistence type="predicted"/>
<dbReference type="Gene3D" id="3.40.50.720">
    <property type="entry name" value="NAD(P)-binding Rossmann-like Domain"/>
    <property type="match status" value="1"/>
</dbReference>
<dbReference type="InterPro" id="IPR012967">
    <property type="entry name" value="COMT_dimerisation"/>
</dbReference>
<reference evidence="6" key="1">
    <citation type="submission" date="2023-02" db="EMBL/GenBank/DDBJ databases">
        <authorList>
            <person name="Palmer J.M."/>
        </authorList>
    </citation>
    <scope>NUCLEOTIDE SEQUENCE</scope>
    <source>
        <strain evidence="6">FW57</strain>
    </source>
</reference>
<dbReference type="AlphaFoldDB" id="A0AAD4ENL0"/>
<feature type="domain" description="O-methyltransferase C-terminal" evidence="4">
    <location>
        <begin position="215"/>
        <end position="358"/>
    </location>
</feature>
<keyword evidence="1" id="KW-0489">Methyltransferase</keyword>
<evidence type="ECO:0000259" key="4">
    <source>
        <dbReference type="Pfam" id="PF00891"/>
    </source>
</evidence>
<evidence type="ECO:0000313" key="6">
    <source>
        <dbReference type="EMBL" id="KAG7284345.1"/>
    </source>
</evidence>
<dbReference type="GO" id="GO:0008171">
    <property type="term" value="F:O-methyltransferase activity"/>
    <property type="evidence" value="ECO:0007669"/>
    <property type="project" value="InterPro"/>
</dbReference>
<dbReference type="InterPro" id="IPR029063">
    <property type="entry name" value="SAM-dependent_MTases_sf"/>
</dbReference>
<dbReference type="GO" id="GO:0032259">
    <property type="term" value="P:methylation"/>
    <property type="evidence" value="ECO:0007669"/>
    <property type="project" value="UniProtKB-KW"/>
</dbReference>
<dbReference type="PROSITE" id="PS51683">
    <property type="entry name" value="SAM_OMT_II"/>
    <property type="match status" value="1"/>
</dbReference>
<dbReference type="PANTHER" id="PTHR43712:SF1">
    <property type="entry name" value="HYPOTHETICAL O-METHYLTRANSFERASE (EUROFUNG)-RELATED"/>
    <property type="match status" value="1"/>
</dbReference>
<dbReference type="InterPro" id="IPR001077">
    <property type="entry name" value="COMT_C"/>
</dbReference>
<dbReference type="Pfam" id="PF00891">
    <property type="entry name" value="Methyltransf_2"/>
    <property type="match status" value="1"/>
</dbReference>
<feature type="domain" description="O-methyltransferase dimerisation" evidence="5">
    <location>
        <begin position="43"/>
        <end position="114"/>
    </location>
</feature>
<accession>A0AAD4ENL0</accession>
<dbReference type="Pfam" id="PF08100">
    <property type="entry name" value="Dimerisation"/>
    <property type="match status" value="1"/>
</dbReference>
<dbReference type="EMBL" id="JAHCVI010000006">
    <property type="protein sequence ID" value="KAG7284345.1"/>
    <property type="molecule type" value="Genomic_DNA"/>
</dbReference>
<evidence type="ECO:0008006" key="8">
    <source>
        <dbReference type="Google" id="ProtNLM"/>
    </source>
</evidence>
<protein>
    <recommendedName>
        <fullName evidence="8">O-methyltransferase domain-containing protein</fullName>
    </recommendedName>
</protein>
<name>A0AAD4ENL0_9PEZI</name>
<comment type="caution">
    <text evidence="6">The sequence shown here is derived from an EMBL/GenBank/DDBJ whole genome shotgun (WGS) entry which is preliminary data.</text>
</comment>
<sequence>MEAIFREIKERYAKADDNGKREIQGYIRELQVDFYTDWDVIMRLTSGPLQVALLRVGVNLDLFNTLMKSEGPVTLTELVNKTGASKQLLTRILRTMAAFGQVKETGHHEYGPSAFTRIFSDPNAAGALCQLFDVTGPATQALPEFLKETKYQNITSKYNTVFQKAFNTDLSMFEWMPQHPEHMKSLGQLMALDRPTHWVDNYPIENLGSLTDAPDKPVLVDIGGGFGQQAIAFRNKFPHLAGRIVVQDIPSTLAGAQPTAGIEFVHHDFFGPQPIKGAKLYYLRHVLHDWPDAESIRILRNVIPSMGPDSRLIIDEVVLPETAVPWQAAYMDLLMMNNLAGVERTRAEWESLMDQAGLKIVEVYQYDFKMQSKGKLLRAFPGLADISTIKPKITIFEGDATSAKALTSCLTNASLIFMCIGENGSPPGTTLYSDSVSALIAALSQLKDQASLYLANSSPYQPPNVLQLRSASLNPPLAAQPPALIHKAVMFCLHHSYADLRRACALYPPACAAGVLEYIFVDPPTIHDAQGTRATGYRLITGGELQATALSYADLGAAMCEIAERAGDFEGKAVGVTATGKGLMKVV</sequence>